<dbReference type="EMBL" id="JAQSKY010000093">
    <property type="protein sequence ID" value="MDS7903832.1"/>
    <property type="molecule type" value="Genomic_DNA"/>
</dbReference>
<reference evidence="2" key="2">
    <citation type="submission" date="2023-01" db="EMBL/GenBank/DDBJ databases">
        <authorList>
            <person name="Du H."/>
            <person name="Wan W."/>
        </authorList>
    </citation>
    <scope>NUCLEOTIDE SEQUENCE</scope>
    <source>
        <strain evidence="2">HD1688</strain>
    </source>
</reference>
<protein>
    <submittedName>
        <fullName evidence="2">Baseplate J/gp47 family protein</fullName>
    </submittedName>
</protein>
<evidence type="ECO:0000313" key="3">
    <source>
        <dbReference type="Proteomes" id="UP001249822"/>
    </source>
</evidence>
<dbReference type="RefSeq" id="WP_311124046.1">
    <property type="nucleotide sequence ID" value="NZ_JAQSKY010000093.1"/>
</dbReference>
<organism evidence="2 3">
    <name type="scientific">Klebsiella michiganensis</name>
    <dbReference type="NCBI Taxonomy" id="1134687"/>
    <lineage>
        <taxon>Bacteria</taxon>
        <taxon>Pseudomonadati</taxon>
        <taxon>Pseudomonadota</taxon>
        <taxon>Gammaproteobacteria</taxon>
        <taxon>Enterobacterales</taxon>
        <taxon>Enterobacteriaceae</taxon>
        <taxon>Klebsiella/Raoultella group</taxon>
        <taxon>Klebsiella</taxon>
    </lineage>
</organism>
<feature type="non-terminal residue" evidence="2">
    <location>
        <position position="1"/>
    </location>
</feature>
<dbReference type="AlphaFoldDB" id="A0AB35Q687"/>
<evidence type="ECO:0000313" key="2">
    <source>
        <dbReference type="EMBL" id="MDS7903832.1"/>
    </source>
</evidence>
<feature type="domain" description="Baseplate J-like C-terminal" evidence="1">
    <location>
        <begin position="34"/>
        <end position="109"/>
    </location>
</feature>
<sequence>QAYLFRHQDPATGTYVGKPGGIEVWPIPLTLKPVPLTIRVIPDTAAIRSAVTLSLQALFRSVSPGDTLLLSAIRTAIGSSTGVTDYELDLTTNQASENYELLTLGAITWRIV</sequence>
<dbReference type="InterPro" id="IPR058530">
    <property type="entry name" value="Baseplate_J-like_C"/>
</dbReference>
<comment type="caution">
    <text evidence="2">The sequence shown here is derived from an EMBL/GenBank/DDBJ whole genome shotgun (WGS) entry which is preliminary data.</text>
</comment>
<dbReference type="Proteomes" id="UP001249822">
    <property type="component" value="Unassembled WGS sequence"/>
</dbReference>
<dbReference type="Pfam" id="PF26079">
    <property type="entry name" value="Baseplate_J_C"/>
    <property type="match status" value="1"/>
</dbReference>
<reference evidence="2" key="1">
    <citation type="journal article" date="2023" name="Front. Microbiol.">
        <title>Genomic characterization of carbapenem-resistant Klebsiella oxytoca complex in China: a multi-center study.</title>
        <authorList>
            <person name="Wan W."/>
            <person name="Yang X."/>
            <person name="Yu H."/>
            <person name="Wang M."/>
            <person name="Jia W."/>
            <person name="Huang B."/>
            <person name="Qu F."/>
            <person name="Shan B."/>
            <person name="Tang Y.W."/>
            <person name="Chen L."/>
            <person name="Du H."/>
        </authorList>
    </citation>
    <scope>NUCLEOTIDE SEQUENCE</scope>
    <source>
        <strain evidence="2">HD1688</strain>
    </source>
</reference>
<proteinExistence type="predicted"/>
<gene>
    <name evidence="2" type="ORF">PTQ40_33400</name>
</gene>
<accession>A0AB35Q687</accession>
<name>A0AB35Q687_9ENTR</name>
<evidence type="ECO:0000259" key="1">
    <source>
        <dbReference type="Pfam" id="PF26079"/>
    </source>
</evidence>